<protein>
    <submittedName>
        <fullName evidence="4">Secreted protein</fullName>
    </submittedName>
</protein>
<dbReference type="Proteomes" id="UP000268014">
    <property type="component" value="Unassembled WGS sequence"/>
</dbReference>
<reference evidence="4" key="1">
    <citation type="submission" date="2017-02" db="UniProtKB">
        <authorList>
            <consortium name="WormBaseParasite"/>
        </authorList>
    </citation>
    <scope>IDENTIFICATION</scope>
</reference>
<name>A0A0N4W509_HAEPC</name>
<gene>
    <name evidence="2" type="ORF">HPLM_LOCUS5006</name>
</gene>
<evidence type="ECO:0000313" key="4">
    <source>
        <dbReference type="WBParaSite" id="HPLM_0000501401-mRNA-1"/>
    </source>
</evidence>
<evidence type="ECO:0000313" key="3">
    <source>
        <dbReference type="Proteomes" id="UP000268014"/>
    </source>
</evidence>
<organism evidence="4">
    <name type="scientific">Haemonchus placei</name>
    <name type="common">Barber's pole worm</name>
    <dbReference type="NCBI Taxonomy" id="6290"/>
    <lineage>
        <taxon>Eukaryota</taxon>
        <taxon>Metazoa</taxon>
        <taxon>Ecdysozoa</taxon>
        <taxon>Nematoda</taxon>
        <taxon>Chromadorea</taxon>
        <taxon>Rhabditida</taxon>
        <taxon>Rhabditina</taxon>
        <taxon>Rhabditomorpha</taxon>
        <taxon>Strongyloidea</taxon>
        <taxon>Trichostrongylidae</taxon>
        <taxon>Haemonchus</taxon>
    </lineage>
</organism>
<dbReference type="EMBL" id="UZAF01016277">
    <property type="protein sequence ID" value="VDO24596.1"/>
    <property type="molecule type" value="Genomic_DNA"/>
</dbReference>
<feature type="signal peptide" evidence="1">
    <location>
        <begin position="1"/>
        <end position="17"/>
    </location>
</feature>
<sequence length="78" mass="9364">RFFWYFLSFATFRFVNILNECCVHKHTYKINRQAGSLRSSFPYIKTYKNAISPLKFEGLRQDWCRRYSRATDILSLAA</sequence>
<keyword evidence="1" id="KW-0732">Signal</keyword>
<feature type="chain" id="PRO_5043123386" evidence="1">
    <location>
        <begin position="18"/>
        <end position="78"/>
    </location>
</feature>
<proteinExistence type="predicted"/>
<dbReference type="AlphaFoldDB" id="A0A0N4W509"/>
<dbReference type="WBParaSite" id="HPLM_0000501401-mRNA-1">
    <property type="protein sequence ID" value="HPLM_0000501401-mRNA-1"/>
    <property type="gene ID" value="HPLM_0000501401"/>
</dbReference>
<evidence type="ECO:0000256" key="1">
    <source>
        <dbReference type="SAM" id="SignalP"/>
    </source>
</evidence>
<reference evidence="2 3" key="2">
    <citation type="submission" date="2018-11" db="EMBL/GenBank/DDBJ databases">
        <authorList>
            <consortium name="Pathogen Informatics"/>
        </authorList>
    </citation>
    <scope>NUCLEOTIDE SEQUENCE [LARGE SCALE GENOMIC DNA]</scope>
    <source>
        <strain evidence="2 3">MHpl1</strain>
    </source>
</reference>
<keyword evidence="3" id="KW-1185">Reference proteome</keyword>
<accession>A0A0N4W509</accession>
<evidence type="ECO:0000313" key="2">
    <source>
        <dbReference type="EMBL" id="VDO24596.1"/>
    </source>
</evidence>